<dbReference type="Pfam" id="PF01381">
    <property type="entry name" value="HTH_3"/>
    <property type="match status" value="1"/>
</dbReference>
<dbReference type="SMART" id="SM00530">
    <property type="entry name" value="HTH_XRE"/>
    <property type="match status" value="1"/>
</dbReference>
<protein>
    <submittedName>
        <fullName evidence="3">DNA-binding protein</fullName>
    </submittedName>
</protein>
<dbReference type="AlphaFoldDB" id="A0A0G0WN14"/>
<dbReference type="InterPro" id="IPR050807">
    <property type="entry name" value="TransReg_Diox_bact_type"/>
</dbReference>
<gene>
    <name evidence="3" type="ORF">UU32_C0031G0013</name>
</gene>
<feature type="domain" description="HTH cro/C1-type" evidence="2">
    <location>
        <begin position="26"/>
        <end position="80"/>
    </location>
</feature>
<dbReference type="GO" id="GO:0005829">
    <property type="term" value="C:cytosol"/>
    <property type="evidence" value="ECO:0007669"/>
    <property type="project" value="TreeGrafter"/>
</dbReference>
<accession>A0A0G0WN14</accession>
<reference evidence="3 4" key="1">
    <citation type="journal article" date="2015" name="Nature">
        <title>rRNA introns, odd ribosomes, and small enigmatic genomes across a large radiation of phyla.</title>
        <authorList>
            <person name="Brown C.T."/>
            <person name="Hug L.A."/>
            <person name="Thomas B.C."/>
            <person name="Sharon I."/>
            <person name="Castelle C.J."/>
            <person name="Singh A."/>
            <person name="Wilkins M.J."/>
            <person name="Williams K.H."/>
            <person name="Banfield J.F."/>
        </authorList>
    </citation>
    <scope>NUCLEOTIDE SEQUENCE [LARGE SCALE GENOMIC DNA]</scope>
</reference>
<proteinExistence type="predicted"/>
<sequence>MGRLNKSFPVDRKEKEVLQRKFGKRLAEVRTEKGITQEGLSFETGVDRTYISYIERGERNPSLFMLSRLAKALKVRVNELVDF</sequence>
<evidence type="ECO:0000313" key="3">
    <source>
        <dbReference type="EMBL" id="KKR85840.1"/>
    </source>
</evidence>
<evidence type="ECO:0000313" key="4">
    <source>
        <dbReference type="Proteomes" id="UP000033858"/>
    </source>
</evidence>
<dbReference type="CDD" id="cd00093">
    <property type="entry name" value="HTH_XRE"/>
    <property type="match status" value="1"/>
</dbReference>
<dbReference type="PANTHER" id="PTHR46797">
    <property type="entry name" value="HTH-TYPE TRANSCRIPTIONAL REGULATOR"/>
    <property type="match status" value="1"/>
</dbReference>
<organism evidence="3 4">
    <name type="scientific">Candidatus Woesebacteria bacterium GW2011_GWB1_41_10</name>
    <dbReference type="NCBI Taxonomy" id="1618577"/>
    <lineage>
        <taxon>Bacteria</taxon>
        <taxon>Candidatus Woeseibacteriota</taxon>
    </lineage>
</organism>
<dbReference type="Gene3D" id="1.10.260.40">
    <property type="entry name" value="lambda repressor-like DNA-binding domains"/>
    <property type="match status" value="1"/>
</dbReference>
<dbReference type="PANTHER" id="PTHR46797:SF1">
    <property type="entry name" value="METHYLPHOSPHONATE SYNTHASE"/>
    <property type="match status" value="1"/>
</dbReference>
<keyword evidence="1 3" id="KW-0238">DNA-binding</keyword>
<dbReference type="GO" id="GO:0003700">
    <property type="term" value="F:DNA-binding transcription factor activity"/>
    <property type="evidence" value="ECO:0007669"/>
    <property type="project" value="TreeGrafter"/>
</dbReference>
<name>A0A0G0WN14_9BACT</name>
<dbReference type="InterPro" id="IPR001387">
    <property type="entry name" value="Cro/C1-type_HTH"/>
</dbReference>
<dbReference type="EMBL" id="LCAE01000031">
    <property type="protein sequence ID" value="KKR85840.1"/>
    <property type="molecule type" value="Genomic_DNA"/>
</dbReference>
<dbReference type="Proteomes" id="UP000033858">
    <property type="component" value="Unassembled WGS sequence"/>
</dbReference>
<evidence type="ECO:0000259" key="2">
    <source>
        <dbReference type="PROSITE" id="PS50943"/>
    </source>
</evidence>
<comment type="caution">
    <text evidence="3">The sequence shown here is derived from an EMBL/GenBank/DDBJ whole genome shotgun (WGS) entry which is preliminary data.</text>
</comment>
<dbReference type="PROSITE" id="PS50943">
    <property type="entry name" value="HTH_CROC1"/>
    <property type="match status" value="1"/>
</dbReference>
<dbReference type="GO" id="GO:0003677">
    <property type="term" value="F:DNA binding"/>
    <property type="evidence" value="ECO:0007669"/>
    <property type="project" value="UniProtKB-KW"/>
</dbReference>
<dbReference type="SUPFAM" id="SSF47413">
    <property type="entry name" value="lambda repressor-like DNA-binding domains"/>
    <property type="match status" value="1"/>
</dbReference>
<dbReference type="InterPro" id="IPR010982">
    <property type="entry name" value="Lambda_DNA-bd_dom_sf"/>
</dbReference>
<evidence type="ECO:0000256" key="1">
    <source>
        <dbReference type="ARBA" id="ARBA00023125"/>
    </source>
</evidence>